<keyword evidence="12 16" id="KW-0539">Nucleus</keyword>
<dbReference type="InterPro" id="IPR006086">
    <property type="entry name" value="XPG-I_dom"/>
</dbReference>
<dbReference type="AlphaFoldDB" id="A0A6T7HKT1"/>
<evidence type="ECO:0000256" key="5">
    <source>
        <dbReference type="ARBA" id="ARBA00022759"/>
    </source>
</evidence>
<dbReference type="Gene3D" id="1.10.150.20">
    <property type="entry name" value="5' to 3' exonuclease, C-terminal subdomain"/>
    <property type="match status" value="1"/>
</dbReference>
<comment type="function">
    <text evidence="13 16">Structure-specific nuclease with 5'-flap endonuclease and 5'-3' exonuclease activities involved in DNA replication and repair. During DNA replication, cleaves the 5'-overhanging flap structure that is generated by displacement synthesis when DNA polymerase encounters the 5'-end of a downstream Okazaki fragment. It enters the flap from the 5'-end and then tracks to cleave the flap base, leaving a nick for ligation. Also involved in the long patch base excision repair (LP-BER) pathway, by cleaving within the apurinic/apyrimidinic (AP) site-terminated flap. Acts as a genome stabilization factor that prevents flaps from equilibrating into structures that lead to duplications and deletions. Also possesses 5'-3' exonuclease activity on nicked or gapped double-stranded DNA, and exhibits RNase H activity. Also involved in replication and repair of rDNA and in repairing mitochondrial DNA.</text>
</comment>
<proteinExistence type="inferred from homology"/>
<keyword evidence="3 16" id="KW-0540">Nuclease</keyword>
<reference evidence="22" key="1">
    <citation type="submission" date="2021-01" db="EMBL/GenBank/DDBJ databases">
        <authorList>
            <person name="Corre E."/>
            <person name="Pelletier E."/>
            <person name="Niang G."/>
            <person name="Scheremetjew M."/>
            <person name="Finn R."/>
            <person name="Kale V."/>
            <person name="Holt S."/>
            <person name="Cochrane G."/>
            <person name="Meng A."/>
            <person name="Brown T."/>
            <person name="Cohen L."/>
        </authorList>
    </citation>
    <scope>NUCLEOTIDE SEQUENCE</scope>
    <source>
        <strain evidence="22">CCMP2084</strain>
    </source>
</reference>
<dbReference type="GO" id="GO:0003677">
    <property type="term" value="F:DNA binding"/>
    <property type="evidence" value="ECO:0007669"/>
    <property type="project" value="UniProtKB-UniRule"/>
</dbReference>
<dbReference type="SUPFAM" id="SSF47807">
    <property type="entry name" value="5' to 3' exonuclease, C-terminal subdomain"/>
    <property type="match status" value="1"/>
</dbReference>
<keyword evidence="11 16" id="KW-0234">DNA repair</keyword>
<feature type="compositionally biased region" description="Basic residues" evidence="17">
    <location>
        <begin position="436"/>
        <end position="449"/>
    </location>
</feature>
<dbReference type="InterPro" id="IPR006084">
    <property type="entry name" value="XPG/Rad2"/>
</dbReference>
<dbReference type="EMBL" id="HBHQ01012562">
    <property type="protein sequence ID" value="CAD9816537.1"/>
    <property type="molecule type" value="Transcribed_RNA"/>
</dbReference>
<evidence type="ECO:0000259" key="20">
    <source>
        <dbReference type="SMART" id="SM00485"/>
    </source>
</evidence>
<comment type="similarity">
    <text evidence="14 16">Belongs to the XPG/RAD2 endonuclease family. FEN1 subfamily.</text>
</comment>
<keyword evidence="1 16" id="KW-0597">Phosphoprotein</keyword>
<comment type="subcellular location">
    <subcellularLocation>
        <location evidence="16">Nucleus</location>
        <location evidence="16">Nucleolus</location>
    </subcellularLocation>
    <subcellularLocation>
        <location evidence="16">Nucleus</location>
        <location evidence="16">Nucleoplasm</location>
    </subcellularLocation>
    <subcellularLocation>
        <location evidence="16">Mitochondrion</location>
    </subcellularLocation>
    <text evidence="16">Resides mostly in the nucleoli and relocalizes to the nucleoplasm upon DNA damage.</text>
</comment>
<dbReference type="GO" id="GO:0005739">
    <property type="term" value="C:mitochondrion"/>
    <property type="evidence" value="ECO:0007669"/>
    <property type="project" value="UniProtKB-SubCell"/>
</dbReference>
<dbReference type="FunFam" id="3.40.50.1010:FF:000016">
    <property type="entry name" value="Flap endonuclease 1"/>
    <property type="match status" value="1"/>
</dbReference>
<dbReference type="EC" id="3.1.-.-" evidence="16"/>
<feature type="compositionally biased region" description="Low complexity" evidence="17">
    <location>
        <begin position="423"/>
        <end position="435"/>
    </location>
</feature>
<evidence type="ECO:0000256" key="13">
    <source>
        <dbReference type="ARBA" id="ARBA00029382"/>
    </source>
</evidence>
<dbReference type="SMART" id="SM00475">
    <property type="entry name" value="53EXOc"/>
    <property type="match status" value="1"/>
</dbReference>
<dbReference type="GO" id="GO:0043137">
    <property type="term" value="P:DNA replication, removal of RNA primer"/>
    <property type="evidence" value="ECO:0007669"/>
    <property type="project" value="UniProtKB-UniRule"/>
</dbReference>
<comment type="subunit">
    <text evidence="15">Interacts with PCNA1 and PCNA2. Three molecules of FEN1 bind to one PCNA trimer with each molecule binding to one PCNA monomer. PCNA stimulates the nuclease activity without altering cleavage specificity.</text>
</comment>
<dbReference type="SUPFAM" id="SSF88723">
    <property type="entry name" value="PIN domain-like"/>
    <property type="match status" value="1"/>
</dbReference>
<dbReference type="EMBL" id="HBHQ01012563">
    <property type="protein sequence ID" value="CAD9816538.1"/>
    <property type="molecule type" value="Transcribed_RNA"/>
</dbReference>
<evidence type="ECO:0000256" key="3">
    <source>
        <dbReference type="ARBA" id="ARBA00022722"/>
    </source>
</evidence>
<feature type="region of interest" description="Disordered" evidence="17">
    <location>
        <begin position="423"/>
        <end position="449"/>
    </location>
</feature>
<evidence type="ECO:0000256" key="14">
    <source>
        <dbReference type="ARBA" id="ARBA00034726"/>
    </source>
</evidence>
<evidence type="ECO:0000256" key="8">
    <source>
        <dbReference type="ARBA" id="ARBA00022839"/>
    </source>
</evidence>
<evidence type="ECO:0000259" key="18">
    <source>
        <dbReference type="SMART" id="SM00475"/>
    </source>
</evidence>
<evidence type="ECO:0000256" key="15">
    <source>
        <dbReference type="ARBA" id="ARBA00063178"/>
    </source>
</evidence>
<organism evidence="22">
    <name type="scientific">Attheya septentrionalis</name>
    <dbReference type="NCBI Taxonomy" id="420275"/>
    <lineage>
        <taxon>Eukaryota</taxon>
        <taxon>Sar</taxon>
        <taxon>Stramenopiles</taxon>
        <taxon>Ochrophyta</taxon>
        <taxon>Bacillariophyta</taxon>
        <taxon>Coscinodiscophyceae</taxon>
        <taxon>Chaetocerotophycidae</taxon>
        <taxon>Chaetocerotales</taxon>
        <taxon>Attheyaceae</taxon>
        <taxon>Attheya</taxon>
    </lineage>
</organism>
<dbReference type="CDD" id="cd09867">
    <property type="entry name" value="PIN_FEN1"/>
    <property type="match status" value="1"/>
</dbReference>
<dbReference type="InterPro" id="IPR029060">
    <property type="entry name" value="PIN-like_dom_sf"/>
</dbReference>
<evidence type="ECO:0000256" key="4">
    <source>
        <dbReference type="ARBA" id="ARBA00022723"/>
    </source>
</evidence>
<dbReference type="InterPro" id="IPR008918">
    <property type="entry name" value="HhH2"/>
</dbReference>
<dbReference type="SMART" id="SM00484">
    <property type="entry name" value="XPGI"/>
    <property type="match status" value="1"/>
</dbReference>
<evidence type="ECO:0000256" key="17">
    <source>
        <dbReference type="SAM" id="MobiDB-lite"/>
    </source>
</evidence>
<feature type="domain" description="5'-3' exonuclease" evidence="18">
    <location>
        <begin position="29"/>
        <end position="311"/>
    </location>
</feature>
<evidence type="ECO:0000256" key="2">
    <source>
        <dbReference type="ARBA" id="ARBA00022705"/>
    </source>
</evidence>
<accession>A0A6T7HKT1</accession>
<sequence>MGIKGLAKLLSDEAPECVREVPLSSLQGRKIAIDASMAIYQFLIAVRSSGNNPNMAAAMLTNAEGETTSHIQGLFNRTIRFLSEGIRPVYVFDGKPPNLKSGELVKRREKREKAQTALKNAQEDGNVEEQDKQSKRLVRAGTKENEDCIRLLNLMGVPVVRAPCEAEAQASALARAGTVYATATEDMDALTFRTPILLRKMTFANASKSDIQTMDYKKALEGLDLNHDQFVDLCILLGCDYCDSIKGVGPKTALKLIREHSDIETILKHIDRNKYTIPDAWIPNEARASEKEDQVKEEEDKAYNTDDEKEKEAEQLSSNSSSGGVKKEEAVKEEEEAEELLVPIYVEARRLFKEHEVLEKVDLKWVPCQPEPLTKFLVDEMGFNAERVAKSIEKLTKALQKTCKPQARMDSFFTVKPNPNAAAKRKAAAAASNKTASKKPKAGFFKKKR</sequence>
<dbReference type="GO" id="GO:0005730">
    <property type="term" value="C:nucleolus"/>
    <property type="evidence" value="ECO:0007669"/>
    <property type="project" value="UniProtKB-SubCell"/>
</dbReference>
<feature type="region of interest" description="Disordered" evidence="17">
    <location>
        <begin position="106"/>
        <end position="139"/>
    </location>
</feature>
<feature type="compositionally biased region" description="Basic and acidic residues" evidence="17">
    <location>
        <begin position="287"/>
        <end position="314"/>
    </location>
</feature>
<dbReference type="InterPro" id="IPR002421">
    <property type="entry name" value="5-3_exonuclease"/>
</dbReference>
<evidence type="ECO:0000256" key="16">
    <source>
        <dbReference type="HAMAP-Rule" id="MF_03140"/>
    </source>
</evidence>
<keyword evidence="6 16" id="KW-0227">DNA damage</keyword>
<feature type="domain" description="XPG-I" evidence="19">
    <location>
        <begin position="153"/>
        <end position="225"/>
    </location>
</feature>
<dbReference type="InterPro" id="IPR036279">
    <property type="entry name" value="5-3_exonuclease_C_sf"/>
</dbReference>
<protein>
    <recommendedName>
        <fullName evidence="16">Flap endonuclease 1</fullName>
        <shortName evidence="16">FEN-1</shortName>
        <ecNumber evidence="16">3.1.-.-</ecNumber>
    </recommendedName>
    <alternativeName>
        <fullName evidence="16">Flap structure-specific endonuclease 1</fullName>
    </alternativeName>
</protein>
<feature type="domain" description="XPG N-terminal" evidence="20">
    <location>
        <begin position="1"/>
        <end position="114"/>
    </location>
</feature>
<dbReference type="InterPro" id="IPR019974">
    <property type="entry name" value="XPG_CS"/>
</dbReference>
<dbReference type="PRINTS" id="PR00853">
    <property type="entry name" value="XPGRADSUPER"/>
</dbReference>
<dbReference type="GO" id="GO:0000287">
    <property type="term" value="F:magnesium ion binding"/>
    <property type="evidence" value="ECO:0007669"/>
    <property type="project" value="UniProtKB-UniRule"/>
</dbReference>
<dbReference type="SMART" id="SM00485">
    <property type="entry name" value="XPGN"/>
    <property type="match status" value="1"/>
</dbReference>
<keyword evidence="8 16" id="KW-0269">Exonuclease</keyword>
<dbReference type="Pfam" id="PF00752">
    <property type="entry name" value="XPG_N"/>
    <property type="match status" value="1"/>
</dbReference>
<evidence type="ECO:0000256" key="11">
    <source>
        <dbReference type="ARBA" id="ARBA00023204"/>
    </source>
</evidence>
<keyword evidence="2 16" id="KW-0235">DNA replication</keyword>
<comment type="cofactor">
    <cofactor evidence="16">
        <name>Mg(2+)</name>
        <dbReference type="ChEBI" id="CHEBI:18420"/>
    </cofactor>
    <text evidence="16">Binds 2 magnesium ions per subunit. They probably participate in the reaction catalyzed by the enzyme. May bind an additional third magnesium ion after substrate binding.</text>
</comment>
<keyword evidence="4 16" id="KW-0479">Metal-binding</keyword>
<dbReference type="FunFam" id="1.10.150.20:FF:000009">
    <property type="entry name" value="Flap endonuclease 1"/>
    <property type="match status" value="1"/>
</dbReference>
<evidence type="ECO:0000256" key="12">
    <source>
        <dbReference type="ARBA" id="ARBA00023242"/>
    </source>
</evidence>
<evidence type="ECO:0000313" key="21">
    <source>
        <dbReference type="EMBL" id="CAD9816537.1"/>
    </source>
</evidence>
<dbReference type="HAMAP" id="MF_00614">
    <property type="entry name" value="Fen"/>
    <property type="match status" value="1"/>
</dbReference>
<dbReference type="InterPro" id="IPR006085">
    <property type="entry name" value="XPG_DNA_repair_N"/>
</dbReference>
<dbReference type="Gene3D" id="3.40.50.1010">
    <property type="entry name" value="5'-nuclease"/>
    <property type="match status" value="1"/>
</dbReference>
<dbReference type="SMART" id="SM00279">
    <property type="entry name" value="HhH2"/>
    <property type="match status" value="1"/>
</dbReference>
<gene>
    <name evidence="21" type="ORF">ASEP1449_LOCUS8369</name>
    <name evidence="22" type="ORF">ASEP1449_LOCUS8370</name>
</gene>
<dbReference type="GO" id="GO:0005654">
    <property type="term" value="C:nucleoplasm"/>
    <property type="evidence" value="ECO:0007669"/>
    <property type="project" value="UniProtKB-SubCell"/>
</dbReference>
<dbReference type="PANTHER" id="PTHR11081">
    <property type="entry name" value="FLAP ENDONUCLEASE FAMILY MEMBER"/>
    <property type="match status" value="1"/>
</dbReference>
<evidence type="ECO:0000256" key="10">
    <source>
        <dbReference type="ARBA" id="ARBA00023128"/>
    </source>
</evidence>
<dbReference type="CDD" id="cd09907">
    <property type="entry name" value="H3TH_FEN1-Euk"/>
    <property type="match status" value="1"/>
</dbReference>
<keyword evidence="5 16" id="KW-0255">Endonuclease</keyword>
<keyword evidence="7 16" id="KW-0378">Hydrolase</keyword>
<evidence type="ECO:0000256" key="6">
    <source>
        <dbReference type="ARBA" id="ARBA00022763"/>
    </source>
</evidence>
<name>A0A6T7HKT1_9STRA</name>
<dbReference type="GO" id="GO:0008409">
    <property type="term" value="F:5'-3' exonuclease activity"/>
    <property type="evidence" value="ECO:0007669"/>
    <property type="project" value="UniProtKB-UniRule"/>
</dbReference>
<dbReference type="InterPro" id="IPR023426">
    <property type="entry name" value="Flap_endonuc"/>
</dbReference>
<evidence type="ECO:0000259" key="19">
    <source>
        <dbReference type="SMART" id="SM00484"/>
    </source>
</evidence>
<keyword evidence="9 16" id="KW-0460">Magnesium</keyword>
<dbReference type="Pfam" id="PF00867">
    <property type="entry name" value="XPG_I"/>
    <property type="match status" value="1"/>
</dbReference>
<evidence type="ECO:0000256" key="7">
    <source>
        <dbReference type="ARBA" id="ARBA00022801"/>
    </source>
</evidence>
<evidence type="ECO:0000256" key="1">
    <source>
        <dbReference type="ARBA" id="ARBA00022553"/>
    </source>
</evidence>
<feature type="region of interest" description="Disordered" evidence="17">
    <location>
        <begin position="286"/>
        <end position="332"/>
    </location>
</feature>
<dbReference type="GO" id="GO:0017108">
    <property type="term" value="F:5'-flap endonuclease activity"/>
    <property type="evidence" value="ECO:0007669"/>
    <property type="project" value="UniProtKB-UniRule"/>
</dbReference>
<dbReference type="PANTHER" id="PTHR11081:SF9">
    <property type="entry name" value="FLAP ENDONUCLEASE 1"/>
    <property type="match status" value="1"/>
</dbReference>
<dbReference type="GO" id="GO:0006284">
    <property type="term" value="P:base-excision repair"/>
    <property type="evidence" value="ECO:0007669"/>
    <property type="project" value="UniProtKB-UniRule"/>
</dbReference>
<evidence type="ECO:0000313" key="22">
    <source>
        <dbReference type="EMBL" id="CAD9816538.1"/>
    </source>
</evidence>
<dbReference type="PROSITE" id="PS00841">
    <property type="entry name" value="XPG_1"/>
    <property type="match status" value="1"/>
</dbReference>
<evidence type="ECO:0000256" key="9">
    <source>
        <dbReference type="ARBA" id="ARBA00022842"/>
    </source>
</evidence>
<keyword evidence="10 16" id="KW-0496">Mitochondrion</keyword>